<dbReference type="Gene3D" id="1.20.58.900">
    <property type="match status" value="1"/>
</dbReference>
<dbReference type="SMART" id="SM00326">
    <property type="entry name" value="SH3"/>
    <property type="match status" value="1"/>
</dbReference>
<keyword evidence="4" id="KW-0597">Phosphoprotein</keyword>
<dbReference type="Proteomes" id="UP000248482">
    <property type="component" value="Unplaced"/>
</dbReference>
<dbReference type="CDD" id="cd17701">
    <property type="entry name" value="RUN_RUSC1"/>
    <property type="match status" value="1"/>
</dbReference>
<feature type="compositionally biased region" description="Low complexity" evidence="6">
    <location>
        <begin position="699"/>
        <end position="718"/>
    </location>
</feature>
<proteinExistence type="predicted"/>
<evidence type="ECO:0000256" key="1">
    <source>
        <dbReference type="ARBA" id="ARBA00004496"/>
    </source>
</evidence>
<reference evidence="10" key="1">
    <citation type="submission" date="2025-08" db="UniProtKB">
        <authorList>
            <consortium name="RefSeq"/>
        </authorList>
    </citation>
    <scope>IDENTIFICATION</scope>
    <source>
        <tissue evidence="10">Blood</tissue>
    </source>
</reference>
<evidence type="ECO:0000256" key="3">
    <source>
        <dbReference type="ARBA" id="ARBA00022490"/>
    </source>
</evidence>
<keyword evidence="3" id="KW-0963">Cytoplasm</keyword>
<feature type="compositionally biased region" description="Polar residues" evidence="6">
    <location>
        <begin position="252"/>
        <end position="261"/>
    </location>
</feature>
<dbReference type="PANTHER" id="PTHR15591">
    <property type="entry name" value="RUN AND SH3 DOMAIN CONTAINING"/>
    <property type="match status" value="1"/>
</dbReference>
<dbReference type="InterPro" id="IPR047341">
    <property type="entry name" value="RUN_RUSC1"/>
</dbReference>
<dbReference type="SUPFAM" id="SSF50044">
    <property type="entry name" value="SH3-domain"/>
    <property type="match status" value="1"/>
</dbReference>
<keyword evidence="2 5" id="KW-0728">SH3 domain</keyword>
<evidence type="ECO:0000259" key="7">
    <source>
        <dbReference type="PROSITE" id="PS50002"/>
    </source>
</evidence>
<evidence type="ECO:0000313" key="9">
    <source>
        <dbReference type="Proteomes" id="UP000248482"/>
    </source>
</evidence>
<feature type="compositionally biased region" description="Pro residues" evidence="6">
    <location>
        <begin position="388"/>
        <end position="397"/>
    </location>
</feature>
<evidence type="ECO:0000256" key="2">
    <source>
        <dbReference type="ARBA" id="ARBA00022443"/>
    </source>
</evidence>
<dbReference type="InterPro" id="IPR037213">
    <property type="entry name" value="Run_dom_sf"/>
</dbReference>
<evidence type="ECO:0000256" key="4">
    <source>
        <dbReference type="ARBA" id="ARBA00022553"/>
    </source>
</evidence>
<comment type="subcellular location">
    <subcellularLocation>
        <location evidence="1">Cytoplasm</location>
    </subcellularLocation>
</comment>
<feature type="compositionally biased region" description="Pro residues" evidence="6">
    <location>
        <begin position="370"/>
        <end position="380"/>
    </location>
</feature>
<organism evidence="9 10">
    <name type="scientific">Enhydra lutris kenyoni</name>
    <name type="common">northern sea otter</name>
    <dbReference type="NCBI Taxonomy" id="391180"/>
    <lineage>
        <taxon>Eukaryota</taxon>
        <taxon>Metazoa</taxon>
        <taxon>Chordata</taxon>
        <taxon>Craniata</taxon>
        <taxon>Vertebrata</taxon>
        <taxon>Euteleostomi</taxon>
        <taxon>Mammalia</taxon>
        <taxon>Eutheria</taxon>
        <taxon>Laurasiatheria</taxon>
        <taxon>Carnivora</taxon>
        <taxon>Caniformia</taxon>
        <taxon>Musteloidea</taxon>
        <taxon>Mustelidae</taxon>
        <taxon>Lutrinae</taxon>
        <taxon>Enhydra</taxon>
    </lineage>
</organism>
<dbReference type="InterPro" id="IPR036028">
    <property type="entry name" value="SH3-like_dom_sf"/>
</dbReference>
<feature type="compositionally biased region" description="Basic and acidic residues" evidence="6">
    <location>
        <begin position="287"/>
        <end position="299"/>
    </location>
</feature>
<sequence>MLSPQRALLCNLNHIHLQHVSLGLHLSRRPELREGPLSTPPPPGDTGGKESRGPCSGALVDANSNSPAVPCRCCQEHGPGLENRQDPAREEEGAASPSDPGCSSSLSSCSDLSPDESPISVYSRGLPGDEDVHPQPSIVPLEQGSPLGSVGPGACSPDSFCCSPDSCSGASSPPGPGLDSNCNALTTCQEPPSPAPEEDDDGGELDLPASELPEADDDGKADAGKTEPSWKINPIWKIDTETPGAGWKAAESSDSGCSTAGDSRPAKLDSGWAGRTAVTDGSSRTDAGWRSDVSEEPAAHRTITSFHELAQKRRRGPGLPLAPQVKKDRSDWLIVFSPDSELPPSGSLGGSPAPPREVTTFKELRSRSRAPPPPVPPRDPPAGWALVPPRPPPPPVPPRRRKNRPGLQPIAERPPEEGREGSPAAGQEAPAAREPEEPGAQAGPRSSWSFAGAPGAQRRWMAEAQSGTGQLQEQKKGLLIAVSASVDKIISHFGAARNLVQKAQLGDSRLSPDVGHLVLTTLCPALHALVADGLKPFRKDLITGQRRSSPWSVVEASVKPGASSRALGSLYGQVSRLAPLSSSRSRFHAFILGLLNTKQLELWFSSLQEDAGLLSLLYLPTGFLSLARGSCPALSTELLLLLQPLSVLTFHLDLLFEHHHHLPLGPPPAATGPGSPPALQQTVHAVLHWGGRLAQSLRGAAGDTPPGPRAPAGAPAPGSWWKQLTQASRVYASGGSEGFPLPRWRSWRPGPAAGGPQARPVPTEDTAPGRGLWLGRLFGVPGGLAETDGGPMKSRRPSSWLPPTVSVLALVKRGAPPEPLSPPEELEASAASVVQTHRAVRALCDHVAAGPEQLSFRRGEVLRVVATVDEDWLRCGRDGAEGLVPVGYTSLVL</sequence>
<protein>
    <submittedName>
        <fullName evidence="10">RUN and SH3 domain-containing protein 1 isoform X3</fullName>
    </submittedName>
</protein>
<accession>A0A2Y9IEU6</accession>
<dbReference type="InterPro" id="IPR047343">
    <property type="entry name" value="RUSC1_2"/>
</dbReference>
<dbReference type="GO" id="GO:0031410">
    <property type="term" value="C:cytoplasmic vesicle"/>
    <property type="evidence" value="ECO:0007669"/>
    <property type="project" value="TreeGrafter"/>
</dbReference>
<evidence type="ECO:0000256" key="5">
    <source>
        <dbReference type="PROSITE-ProRule" id="PRU00192"/>
    </source>
</evidence>
<feature type="region of interest" description="Disordered" evidence="6">
    <location>
        <begin position="82"/>
        <end position="472"/>
    </location>
</feature>
<feature type="compositionally biased region" description="Low complexity" evidence="6">
    <location>
        <begin position="337"/>
        <end position="346"/>
    </location>
</feature>
<gene>
    <name evidence="10" type="primary">LOC111139056</name>
</gene>
<evidence type="ECO:0000313" key="10">
    <source>
        <dbReference type="RefSeq" id="XP_022346886.1"/>
    </source>
</evidence>
<feature type="region of interest" description="Disordered" evidence="6">
    <location>
        <begin position="697"/>
        <end position="718"/>
    </location>
</feature>
<dbReference type="InterPro" id="IPR001452">
    <property type="entry name" value="SH3_domain"/>
</dbReference>
<dbReference type="SMART" id="SM00593">
    <property type="entry name" value="RUN"/>
    <property type="match status" value="1"/>
</dbReference>
<evidence type="ECO:0000259" key="8">
    <source>
        <dbReference type="PROSITE" id="PS50826"/>
    </source>
</evidence>
<feature type="compositionally biased region" description="Low complexity" evidence="6">
    <location>
        <begin position="421"/>
        <end position="430"/>
    </location>
</feature>
<dbReference type="PROSITE" id="PS50826">
    <property type="entry name" value="RUN"/>
    <property type="match status" value="1"/>
</dbReference>
<dbReference type="Pfam" id="PF14604">
    <property type="entry name" value="SH3_9"/>
    <property type="match status" value="1"/>
</dbReference>
<feature type="domain" description="RUN" evidence="8">
    <location>
        <begin position="513"/>
        <end position="657"/>
    </location>
</feature>
<feature type="compositionally biased region" description="Low complexity" evidence="6">
    <location>
        <begin position="94"/>
        <end position="112"/>
    </location>
</feature>
<feature type="region of interest" description="Disordered" evidence="6">
    <location>
        <begin position="31"/>
        <end position="61"/>
    </location>
</feature>
<feature type="domain" description="SH3" evidence="7">
    <location>
        <begin position="835"/>
        <end position="893"/>
    </location>
</feature>
<dbReference type="PANTHER" id="PTHR15591:SF11">
    <property type="entry name" value="AP-4 COMPLEX ACCESSORY SUBUNIT RUSC1"/>
    <property type="match status" value="1"/>
</dbReference>
<name>A0A2Y9IEU6_ENHLU</name>
<dbReference type="CTD" id="23623"/>
<feature type="compositionally biased region" description="Basic and acidic residues" evidence="6">
    <location>
        <begin position="83"/>
        <end position="92"/>
    </location>
</feature>
<dbReference type="GeneID" id="111139056"/>
<keyword evidence="9" id="KW-1185">Reference proteome</keyword>
<dbReference type="InterPro" id="IPR004012">
    <property type="entry name" value="Run_dom"/>
</dbReference>
<dbReference type="RefSeq" id="XP_022346886.1">
    <property type="nucleotide sequence ID" value="XM_022491178.1"/>
</dbReference>
<dbReference type="Pfam" id="PF02759">
    <property type="entry name" value="RUN"/>
    <property type="match status" value="1"/>
</dbReference>
<dbReference type="Gene3D" id="2.30.30.40">
    <property type="entry name" value="SH3 Domains"/>
    <property type="match status" value="1"/>
</dbReference>
<dbReference type="AlphaFoldDB" id="A0A2Y9IEU6"/>
<dbReference type="SUPFAM" id="SSF140741">
    <property type="entry name" value="RUN domain-like"/>
    <property type="match status" value="1"/>
</dbReference>
<feature type="compositionally biased region" description="Low complexity" evidence="6">
    <location>
        <begin position="155"/>
        <end position="180"/>
    </location>
</feature>
<dbReference type="FunFam" id="1.20.58.900:FF:000006">
    <property type="entry name" value="RUN and SH3 domain containing 1"/>
    <property type="match status" value="1"/>
</dbReference>
<evidence type="ECO:0000256" key="6">
    <source>
        <dbReference type="SAM" id="MobiDB-lite"/>
    </source>
</evidence>
<dbReference type="PROSITE" id="PS50002">
    <property type="entry name" value="SH3"/>
    <property type="match status" value="1"/>
</dbReference>